<reference evidence="1" key="1">
    <citation type="journal article" date="2013" name="Nat. Commun.">
        <title>Whole-genome sequencing of Oryza brachyantha reveals mechanisms underlying Oryza genome evolution.</title>
        <authorList>
            <person name="Chen J."/>
            <person name="Huang Q."/>
            <person name="Gao D."/>
            <person name="Wang J."/>
            <person name="Lang Y."/>
            <person name="Liu T."/>
            <person name="Li B."/>
            <person name="Bai Z."/>
            <person name="Luis Goicoechea J."/>
            <person name="Liang C."/>
            <person name="Chen C."/>
            <person name="Zhang W."/>
            <person name="Sun S."/>
            <person name="Liao Y."/>
            <person name="Zhang X."/>
            <person name="Yang L."/>
            <person name="Song C."/>
            <person name="Wang M."/>
            <person name="Shi J."/>
            <person name="Liu G."/>
            <person name="Liu J."/>
            <person name="Zhou H."/>
            <person name="Zhou W."/>
            <person name="Yu Q."/>
            <person name="An N."/>
            <person name="Chen Y."/>
            <person name="Cai Q."/>
            <person name="Wang B."/>
            <person name="Liu B."/>
            <person name="Min J."/>
            <person name="Huang Y."/>
            <person name="Wu H."/>
            <person name="Li Z."/>
            <person name="Zhang Y."/>
            <person name="Yin Y."/>
            <person name="Song W."/>
            <person name="Jiang J."/>
            <person name="Jackson S.A."/>
            <person name="Wing R.A."/>
            <person name="Wang J."/>
            <person name="Chen M."/>
        </authorList>
    </citation>
    <scope>NUCLEOTIDE SEQUENCE [LARGE SCALE GENOMIC DNA]</scope>
    <source>
        <strain evidence="1">cv. IRGC 101232</strain>
    </source>
</reference>
<dbReference type="Gramene" id="OB06G15930.1">
    <property type="protein sequence ID" value="OB06G15930.1"/>
    <property type="gene ID" value="OB06G15930"/>
</dbReference>
<reference evidence="1" key="2">
    <citation type="submission" date="2013-04" db="UniProtKB">
        <authorList>
            <consortium name="EnsemblPlants"/>
        </authorList>
    </citation>
    <scope>IDENTIFICATION</scope>
</reference>
<dbReference type="Proteomes" id="UP000006038">
    <property type="component" value="Chromosome 6"/>
</dbReference>
<protein>
    <submittedName>
        <fullName evidence="1">Uncharacterized protein</fullName>
    </submittedName>
</protein>
<organism evidence="1">
    <name type="scientific">Oryza brachyantha</name>
    <name type="common">malo sina</name>
    <dbReference type="NCBI Taxonomy" id="4533"/>
    <lineage>
        <taxon>Eukaryota</taxon>
        <taxon>Viridiplantae</taxon>
        <taxon>Streptophyta</taxon>
        <taxon>Embryophyta</taxon>
        <taxon>Tracheophyta</taxon>
        <taxon>Spermatophyta</taxon>
        <taxon>Magnoliopsida</taxon>
        <taxon>Liliopsida</taxon>
        <taxon>Poales</taxon>
        <taxon>Poaceae</taxon>
        <taxon>BOP clade</taxon>
        <taxon>Oryzoideae</taxon>
        <taxon>Oryzeae</taxon>
        <taxon>Oryzinae</taxon>
        <taxon>Oryza</taxon>
    </lineage>
</organism>
<evidence type="ECO:0000313" key="1">
    <source>
        <dbReference type="EnsemblPlants" id="OB06G15930.1"/>
    </source>
</evidence>
<evidence type="ECO:0000313" key="2">
    <source>
        <dbReference type="Proteomes" id="UP000006038"/>
    </source>
</evidence>
<sequence length="86" mass="9479">MRTTGLPSSYPAAPAVKPPVRIPSIWEKVTATTTENMASSARMICEEKRRKLIQRDHAIVWRIGAIMHGDGLTSLPHTATGWRRGG</sequence>
<dbReference type="EnsemblPlants" id="OB06G15930.1">
    <property type="protein sequence ID" value="OB06G15930.1"/>
    <property type="gene ID" value="OB06G15930"/>
</dbReference>
<proteinExistence type="predicted"/>
<keyword evidence="2" id="KW-1185">Reference proteome</keyword>
<name>J3MC49_ORYBR</name>
<dbReference type="AlphaFoldDB" id="J3MC49"/>
<dbReference type="HOGENOM" id="CLU_2501549_0_0_1"/>
<accession>J3MC49</accession>